<dbReference type="RefSeq" id="WP_146407405.1">
    <property type="nucleotide sequence ID" value="NZ_SJPU01000002.1"/>
</dbReference>
<dbReference type="EMBL" id="SJPU01000002">
    <property type="protein sequence ID" value="TWU15557.1"/>
    <property type="molecule type" value="Genomic_DNA"/>
</dbReference>
<reference evidence="2 3" key="1">
    <citation type="journal article" date="2020" name="Antonie Van Leeuwenhoek">
        <title>Rhodopirellula heiligendammensis sp. nov., Rhodopirellula pilleata sp. nov., and Rhodopirellula solitaria sp. nov. isolated from natural or artificial marine surfaces in Northern Germany and California, USA, and emended description of the genus Rhodopirellula.</title>
        <authorList>
            <person name="Kallscheuer N."/>
            <person name="Wiegand S."/>
            <person name="Jogler M."/>
            <person name="Boedeker C."/>
            <person name="Peeters S.H."/>
            <person name="Rast P."/>
            <person name="Heuer A."/>
            <person name="Jetten M.S.M."/>
            <person name="Rohde M."/>
            <person name="Jogler C."/>
        </authorList>
    </citation>
    <scope>NUCLEOTIDE SEQUENCE [LARGE SCALE GENOMIC DNA]</scope>
    <source>
        <strain evidence="2 3">Poly21</strain>
    </source>
</reference>
<keyword evidence="3" id="KW-1185">Reference proteome</keyword>
<feature type="transmembrane region" description="Helical" evidence="1">
    <location>
        <begin position="26"/>
        <end position="43"/>
    </location>
</feature>
<gene>
    <name evidence="2" type="ORF">Poly21_27540</name>
</gene>
<keyword evidence="1" id="KW-0812">Transmembrane</keyword>
<sequence length="49" mass="5360">MLWSLIGILIVIWVIAFLAKATAGGLIHLLLIVAVIMLAYRLITGRNIT</sequence>
<evidence type="ECO:0008006" key="4">
    <source>
        <dbReference type="Google" id="ProtNLM"/>
    </source>
</evidence>
<proteinExistence type="predicted"/>
<dbReference type="Proteomes" id="UP000319908">
    <property type="component" value="Unassembled WGS sequence"/>
</dbReference>
<dbReference type="NCBIfam" id="NF033488">
    <property type="entry name" value="lmo0937_fam_TM"/>
    <property type="match status" value="1"/>
</dbReference>
<comment type="caution">
    <text evidence="2">The sequence shown here is derived from an EMBL/GenBank/DDBJ whole genome shotgun (WGS) entry which is preliminary data.</text>
</comment>
<accession>A0A5C6BV81</accession>
<dbReference type="InterPro" id="IPR043727">
    <property type="entry name" value="Lmo0937-like"/>
</dbReference>
<dbReference type="Pfam" id="PF18919">
    <property type="entry name" value="DUF5670"/>
    <property type="match status" value="1"/>
</dbReference>
<protein>
    <recommendedName>
        <fullName evidence="4">Lmo0937 family membrane protein</fullName>
    </recommendedName>
</protein>
<keyword evidence="1" id="KW-0472">Membrane</keyword>
<organism evidence="2 3">
    <name type="scientific">Allorhodopirellula heiligendammensis</name>
    <dbReference type="NCBI Taxonomy" id="2714739"/>
    <lineage>
        <taxon>Bacteria</taxon>
        <taxon>Pseudomonadati</taxon>
        <taxon>Planctomycetota</taxon>
        <taxon>Planctomycetia</taxon>
        <taxon>Pirellulales</taxon>
        <taxon>Pirellulaceae</taxon>
        <taxon>Allorhodopirellula</taxon>
    </lineage>
</organism>
<dbReference type="OrthoDB" id="2972659at2"/>
<evidence type="ECO:0000313" key="2">
    <source>
        <dbReference type="EMBL" id="TWU15557.1"/>
    </source>
</evidence>
<evidence type="ECO:0000256" key="1">
    <source>
        <dbReference type="SAM" id="Phobius"/>
    </source>
</evidence>
<keyword evidence="1" id="KW-1133">Transmembrane helix</keyword>
<name>A0A5C6BV81_9BACT</name>
<dbReference type="AlphaFoldDB" id="A0A5C6BV81"/>
<evidence type="ECO:0000313" key="3">
    <source>
        <dbReference type="Proteomes" id="UP000319908"/>
    </source>
</evidence>